<comment type="similarity">
    <text evidence="2">Belongs to the DedA family.</text>
</comment>
<feature type="domain" description="VTT" evidence="9">
    <location>
        <begin position="51"/>
        <end position="180"/>
    </location>
</feature>
<dbReference type="PANTHER" id="PTHR42709:SF6">
    <property type="entry name" value="UNDECAPRENYL PHOSPHATE TRANSPORTER A"/>
    <property type="match status" value="1"/>
</dbReference>
<feature type="transmembrane region" description="Helical" evidence="8">
    <location>
        <begin position="195"/>
        <end position="213"/>
    </location>
</feature>
<keyword evidence="5 8" id="KW-1133">Transmembrane helix</keyword>
<keyword evidence="11" id="KW-1185">Reference proteome</keyword>
<feature type="region of interest" description="Disordered" evidence="7">
    <location>
        <begin position="226"/>
        <end position="252"/>
    </location>
</feature>
<sequence>MMNVTLLMTQAAPAASESFGAIGDWAVSVMNWLGAIGVGLLVLLENLFPPIPSEVILPLAGFTSGLPGSGFTWVEALIWATVGSTVGAYALYGLGAALGHDRTVRLLAALPLVDRKDIEKTIAWFNKNGYWTVFFGRMLPIFRSLISIPAGVEKMQWWKFGLLTFAGSAIWNTIFVYGGYMLGSNWEAIINVADWLKYLVIGVVAIVGIWYIVHKLRQSAKKRKGGVNADLQDPLPQDHPDLNPQLRDGDNA</sequence>
<dbReference type="Pfam" id="PF09335">
    <property type="entry name" value="VTT_dom"/>
    <property type="match status" value="1"/>
</dbReference>
<evidence type="ECO:0000256" key="4">
    <source>
        <dbReference type="ARBA" id="ARBA00022692"/>
    </source>
</evidence>
<feature type="transmembrane region" description="Helical" evidence="8">
    <location>
        <begin position="77"/>
        <end position="98"/>
    </location>
</feature>
<evidence type="ECO:0000256" key="2">
    <source>
        <dbReference type="ARBA" id="ARBA00010792"/>
    </source>
</evidence>
<evidence type="ECO:0000256" key="3">
    <source>
        <dbReference type="ARBA" id="ARBA00022475"/>
    </source>
</evidence>
<keyword evidence="6 8" id="KW-0472">Membrane</keyword>
<dbReference type="PANTHER" id="PTHR42709">
    <property type="entry name" value="ALKALINE PHOSPHATASE LIKE PROTEIN"/>
    <property type="match status" value="1"/>
</dbReference>
<accession>A0ABW5RFU1</accession>
<evidence type="ECO:0000259" key="9">
    <source>
        <dbReference type="Pfam" id="PF09335"/>
    </source>
</evidence>
<evidence type="ECO:0000256" key="5">
    <source>
        <dbReference type="ARBA" id="ARBA00022989"/>
    </source>
</evidence>
<dbReference type="EMBL" id="JBHUNF010000001">
    <property type="protein sequence ID" value="MFD2673938.1"/>
    <property type="molecule type" value="Genomic_DNA"/>
</dbReference>
<feature type="compositionally biased region" description="Basic and acidic residues" evidence="7">
    <location>
        <begin position="236"/>
        <end position="252"/>
    </location>
</feature>
<feature type="transmembrane region" description="Helical" evidence="8">
    <location>
        <begin position="30"/>
        <end position="48"/>
    </location>
</feature>
<gene>
    <name evidence="10" type="ORF">ACFSUQ_01265</name>
</gene>
<evidence type="ECO:0000256" key="7">
    <source>
        <dbReference type="SAM" id="MobiDB-lite"/>
    </source>
</evidence>
<dbReference type="RefSeq" id="WP_306301606.1">
    <property type="nucleotide sequence ID" value="NZ_JBHUNF010000001.1"/>
</dbReference>
<evidence type="ECO:0000313" key="11">
    <source>
        <dbReference type="Proteomes" id="UP001597453"/>
    </source>
</evidence>
<evidence type="ECO:0000256" key="6">
    <source>
        <dbReference type="ARBA" id="ARBA00023136"/>
    </source>
</evidence>
<protein>
    <submittedName>
        <fullName evidence="10">DedA family protein</fullName>
    </submittedName>
</protein>
<evidence type="ECO:0000313" key="10">
    <source>
        <dbReference type="EMBL" id="MFD2673938.1"/>
    </source>
</evidence>
<feature type="transmembrane region" description="Helical" evidence="8">
    <location>
        <begin position="160"/>
        <end position="183"/>
    </location>
</feature>
<name>A0ABW5RFU1_9MICO</name>
<evidence type="ECO:0000256" key="1">
    <source>
        <dbReference type="ARBA" id="ARBA00004651"/>
    </source>
</evidence>
<dbReference type="Proteomes" id="UP001597453">
    <property type="component" value="Unassembled WGS sequence"/>
</dbReference>
<comment type="caution">
    <text evidence="10">The sequence shown here is derived from an EMBL/GenBank/DDBJ whole genome shotgun (WGS) entry which is preliminary data.</text>
</comment>
<reference evidence="11" key="1">
    <citation type="journal article" date="2019" name="Int. J. Syst. Evol. Microbiol.">
        <title>The Global Catalogue of Microorganisms (GCM) 10K type strain sequencing project: providing services to taxonomists for standard genome sequencing and annotation.</title>
        <authorList>
            <consortium name="The Broad Institute Genomics Platform"/>
            <consortium name="The Broad Institute Genome Sequencing Center for Infectious Disease"/>
            <person name="Wu L."/>
            <person name="Ma J."/>
        </authorList>
    </citation>
    <scope>NUCLEOTIDE SEQUENCE [LARGE SCALE GENOMIC DNA]</scope>
    <source>
        <strain evidence="11">TISTR 1511</strain>
    </source>
</reference>
<comment type="subcellular location">
    <subcellularLocation>
        <location evidence="1">Cell membrane</location>
        <topology evidence="1">Multi-pass membrane protein</topology>
    </subcellularLocation>
</comment>
<dbReference type="InterPro" id="IPR032816">
    <property type="entry name" value="VTT_dom"/>
</dbReference>
<evidence type="ECO:0000256" key="8">
    <source>
        <dbReference type="SAM" id="Phobius"/>
    </source>
</evidence>
<dbReference type="InterPro" id="IPR051311">
    <property type="entry name" value="DedA_domain"/>
</dbReference>
<keyword evidence="4 8" id="KW-0812">Transmembrane</keyword>
<organism evidence="10 11">
    <name type="scientific">Gulosibacter bifidus</name>
    <dbReference type="NCBI Taxonomy" id="272239"/>
    <lineage>
        <taxon>Bacteria</taxon>
        <taxon>Bacillati</taxon>
        <taxon>Actinomycetota</taxon>
        <taxon>Actinomycetes</taxon>
        <taxon>Micrococcales</taxon>
        <taxon>Microbacteriaceae</taxon>
        <taxon>Gulosibacter</taxon>
    </lineage>
</organism>
<proteinExistence type="inferred from homology"/>
<keyword evidence="3" id="KW-1003">Cell membrane</keyword>